<sequence>MSATFLTSSTSLSATVGDGDFLVVLDGVAITSPAVHAVTMNDGLQTTGLVNNGDIVAGQFAVQILGNDAQITNNGAIWAHDDVFKVEADADTTDVSIVNHGTIGTFNDFGVFLDIDGQAGSVNYSIVNTGLISTQPGTELIDESTQLGQTEIINSGTITGGNIDMSGSGSGSLINSGLIQTRFINMDADKGATVINHGQMIDTGGADGNRILSTSVTFSATDRVINHGEITGGIGLNGGADWFENAGSGLVYGDVHGGTGDDTLVGGSESDTLYGGDDDDLLVGRAGDDFLVGGVGEDYMLGGDGDDGMQGQSGADVMNGGAGNDTILGGSGDDVLVGQDGSDQLEGGADNDTIDGGNGDDVLEGGDGNDILRGRAGEDNLAGGDGLDLLTGGQDADSFVFRSASHAGIGASRDQILDFEQGVDLIVVSSLTPGVFEFVGTAGFAPSGNAELRLYETPTGSTIVQMDTDGNGSIDAEIRVAGVTGLTADDFAL</sequence>
<dbReference type="KEGG" id="aht:ANTHELSMS3_01943"/>
<dbReference type="PRINTS" id="PR00313">
    <property type="entry name" value="CABNDNGRPT"/>
</dbReference>
<dbReference type="InterPro" id="IPR050557">
    <property type="entry name" value="RTX_toxin/Mannuronan_C5-epim"/>
</dbReference>
<dbReference type="InterPro" id="IPR011049">
    <property type="entry name" value="Serralysin-like_metalloprot_C"/>
</dbReference>
<dbReference type="InterPro" id="IPR001343">
    <property type="entry name" value="Hemolysn_Ca-bd"/>
</dbReference>
<dbReference type="RefSeq" id="WP_094034668.1">
    <property type="nucleotide sequence ID" value="NZ_CP022540.1"/>
</dbReference>
<evidence type="ECO:0000256" key="3">
    <source>
        <dbReference type="SAM" id="MobiDB-lite"/>
    </source>
</evidence>
<dbReference type="PROSITE" id="PS00330">
    <property type="entry name" value="HEMOLYSIN_CALCIUM"/>
    <property type="match status" value="2"/>
</dbReference>
<feature type="region of interest" description="Disordered" evidence="3">
    <location>
        <begin position="337"/>
        <end position="369"/>
    </location>
</feature>
<evidence type="ECO:0000256" key="2">
    <source>
        <dbReference type="ARBA" id="ARBA00022525"/>
    </source>
</evidence>
<dbReference type="Proteomes" id="UP000203589">
    <property type="component" value="Chromosome"/>
</dbReference>
<dbReference type="OrthoDB" id="733404at2"/>
<comment type="subcellular location">
    <subcellularLocation>
        <location evidence="1">Secreted</location>
    </subcellularLocation>
</comment>
<dbReference type="PANTHER" id="PTHR38340:SF1">
    <property type="entry name" value="S-LAYER PROTEIN"/>
    <property type="match status" value="1"/>
</dbReference>
<gene>
    <name evidence="4" type="ORF">ANTHELSMS3_01943</name>
</gene>
<dbReference type="AlphaFoldDB" id="A0A222E3S1"/>
<dbReference type="InterPro" id="IPR018511">
    <property type="entry name" value="Hemolysin-typ_Ca-bd_CS"/>
</dbReference>
<dbReference type="EMBL" id="CP022540">
    <property type="protein sequence ID" value="ASP20628.1"/>
    <property type="molecule type" value="Genomic_DNA"/>
</dbReference>
<dbReference type="PANTHER" id="PTHR38340">
    <property type="entry name" value="S-LAYER PROTEIN"/>
    <property type="match status" value="1"/>
</dbReference>
<reference evidence="4 5" key="1">
    <citation type="submission" date="2017-07" db="EMBL/GenBank/DDBJ databases">
        <title>Genome Sequence of Antarctobacter heliothermus Strain SMS3 Isolated from a culture of the Diatom Skeletonema marinoi.</title>
        <authorList>
            <person name="Topel M."/>
            <person name="Pinder M.I.M."/>
            <person name="Johansson O.N."/>
            <person name="Kourtchenko O."/>
            <person name="Godhe A."/>
            <person name="Clarke A.K."/>
        </authorList>
    </citation>
    <scope>NUCLEOTIDE SEQUENCE [LARGE SCALE GENOMIC DNA]</scope>
    <source>
        <strain evidence="4 5">SMS3</strain>
    </source>
</reference>
<evidence type="ECO:0000313" key="4">
    <source>
        <dbReference type="EMBL" id="ASP20628.1"/>
    </source>
</evidence>
<dbReference type="Gene3D" id="2.150.10.10">
    <property type="entry name" value="Serralysin-like metalloprotease, C-terminal"/>
    <property type="match status" value="2"/>
</dbReference>
<evidence type="ECO:0000256" key="1">
    <source>
        <dbReference type="ARBA" id="ARBA00004613"/>
    </source>
</evidence>
<feature type="region of interest" description="Disordered" evidence="3">
    <location>
        <begin position="302"/>
        <end position="324"/>
    </location>
</feature>
<organism evidence="4 5">
    <name type="scientific">Antarctobacter heliothermus</name>
    <dbReference type="NCBI Taxonomy" id="74033"/>
    <lineage>
        <taxon>Bacteria</taxon>
        <taxon>Pseudomonadati</taxon>
        <taxon>Pseudomonadota</taxon>
        <taxon>Alphaproteobacteria</taxon>
        <taxon>Rhodobacterales</taxon>
        <taxon>Roseobacteraceae</taxon>
        <taxon>Antarctobacter</taxon>
    </lineage>
</organism>
<dbReference type="SUPFAM" id="SSF51120">
    <property type="entry name" value="beta-Roll"/>
    <property type="match status" value="2"/>
</dbReference>
<protein>
    <submittedName>
        <fullName evidence="4">Leukotoxin</fullName>
    </submittedName>
</protein>
<dbReference type="GO" id="GO:0005509">
    <property type="term" value="F:calcium ion binding"/>
    <property type="evidence" value="ECO:0007669"/>
    <property type="project" value="InterPro"/>
</dbReference>
<accession>A0A222E3S1</accession>
<evidence type="ECO:0000313" key="5">
    <source>
        <dbReference type="Proteomes" id="UP000203589"/>
    </source>
</evidence>
<keyword evidence="2" id="KW-0964">Secreted</keyword>
<keyword evidence="5" id="KW-1185">Reference proteome</keyword>
<name>A0A222E3S1_9RHOB</name>
<dbReference type="GO" id="GO:0005615">
    <property type="term" value="C:extracellular space"/>
    <property type="evidence" value="ECO:0007669"/>
    <property type="project" value="InterPro"/>
</dbReference>
<dbReference type="Pfam" id="PF00353">
    <property type="entry name" value="HemolysinCabind"/>
    <property type="match status" value="3"/>
</dbReference>
<proteinExistence type="predicted"/>